<dbReference type="InterPro" id="IPR011008">
    <property type="entry name" value="Dimeric_a/b-barrel"/>
</dbReference>
<organism evidence="3 4">
    <name type="scientific">Flavobacterium piscinae</name>
    <dbReference type="NCBI Taxonomy" id="2506424"/>
    <lineage>
        <taxon>Bacteria</taxon>
        <taxon>Pseudomonadati</taxon>
        <taxon>Bacteroidota</taxon>
        <taxon>Flavobacteriia</taxon>
        <taxon>Flavobacteriales</taxon>
        <taxon>Flavobacteriaceae</taxon>
        <taxon>Flavobacterium</taxon>
    </lineage>
</organism>
<keyword evidence="4" id="KW-1185">Reference proteome</keyword>
<proteinExistence type="inferred from homology"/>
<reference evidence="4" key="1">
    <citation type="submission" date="2019-01" db="EMBL/GenBank/DDBJ databases">
        <title>Cytophagaceae bacterium strain CAR-16.</title>
        <authorList>
            <person name="Chen W.-M."/>
        </authorList>
    </citation>
    <scope>NUCLEOTIDE SEQUENCE [LARGE SCALE GENOMIC DNA]</scope>
    <source>
        <strain evidence="4">ICH-30</strain>
    </source>
</reference>
<comment type="similarity">
    <text evidence="1">Belongs to the YciI family.</text>
</comment>
<dbReference type="AlphaFoldDB" id="A0A4Q1KZL0"/>
<dbReference type="InterPro" id="IPR005545">
    <property type="entry name" value="YCII"/>
</dbReference>
<dbReference type="PANTHER" id="PTHR35174:SF1">
    <property type="entry name" value="BLL0086 PROTEIN"/>
    <property type="match status" value="1"/>
</dbReference>
<dbReference type="SUPFAM" id="SSF54909">
    <property type="entry name" value="Dimeric alpha+beta barrel"/>
    <property type="match status" value="1"/>
</dbReference>
<comment type="caution">
    <text evidence="3">The sequence shown here is derived from an EMBL/GenBank/DDBJ whole genome shotgun (WGS) entry which is preliminary data.</text>
</comment>
<dbReference type="PANTHER" id="PTHR35174">
    <property type="entry name" value="BLL7171 PROTEIN-RELATED"/>
    <property type="match status" value="1"/>
</dbReference>
<evidence type="ECO:0000259" key="2">
    <source>
        <dbReference type="Pfam" id="PF03795"/>
    </source>
</evidence>
<dbReference type="Gene3D" id="3.30.70.1060">
    <property type="entry name" value="Dimeric alpha+beta barrel"/>
    <property type="match status" value="1"/>
</dbReference>
<dbReference type="RefSeq" id="WP_129463221.1">
    <property type="nucleotide sequence ID" value="NZ_JACSXZ010000001.1"/>
</dbReference>
<dbReference type="OrthoDB" id="7782105at2"/>
<accession>A0A4Q1KZL0</accession>
<evidence type="ECO:0000313" key="3">
    <source>
        <dbReference type="EMBL" id="RXR34814.1"/>
    </source>
</evidence>
<sequence length="113" mass="12780">MNEFMMLFRHTPNPDFKMSPEQMQENIKYWQDWIGSIAAQGKFVATNQLSFEGKTLKPNNIVTDGPYAEVKEIIGGYVICKAENLDEALKLAQGCPILNIGGHVEVRSFMKIN</sequence>
<name>A0A4Q1KZL0_9FLAO</name>
<protein>
    <submittedName>
        <fullName evidence="3">Transcription initiation protein</fullName>
    </submittedName>
</protein>
<dbReference type="Pfam" id="PF03795">
    <property type="entry name" value="YCII"/>
    <property type="match status" value="1"/>
</dbReference>
<evidence type="ECO:0000256" key="1">
    <source>
        <dbReference type="ARBA" id="ARBA00007689"/>
    </source>
</evidence>
<feature type="domain" description="YCII-related" evidence="2">
    <location>
        <begin position="6"/>
        <end position="109"/>
    </location>
</feature>
<dbReference type="Proteomes" id="UP000289734">
    <property type="component" value="Unassembled WGS sequence"/>
</dbReference>
<dbReference type="EMBL" id="SBKQ01000002">
    <property type="protein sequence ID" value="RXR34814.1"/>
    <property type="molecule type" value="Genomic_DNA"/>
</dbReference>
<gene>
    <name evidence="3" type="ORF">EQG68_02590</name>
</gene>
<evidence type="ECO:0000313" key="4">
    <source>
        <dbReference type="Proteomes" id="UP000289734"/>
    </source>
</evidence>